<feature type="compositionally biased region" description="Basic and acidic residues" evidence="7">
    <location>
        <begin position="566"/>
        <end position="575"/>
    </location>
</feature>
<evidence type="ECO:0000256" key="5">
    <source>
        <dbReference type="ARBA" id="ARBA00022840"/>
    </source>
</evidence>
<feature type="region of interest" description="Disordered" evidence="7">
    <location>
        <begin position="88"/>
        <end position="110"/>
    </location>
</feature>
<dbReference type="PROSITE" id="PS00107">
    <property type="entry name" value="PROTEIN_KINASE_ATP"/>
    <property type="match status" value="1"/>
</dbReference>
<feature type="region of interest" description="Disordered" evidence="7">
    <location>
        <begin position="750"/>
        <end position="789"/>
    </location>
</feature>
<evidence type="ECO:0000256" key="6">
    <source>
        <dbReference type="PROSITE-ProRule" id="PRU10141"/>
    </source>
</evidence>
<dbReference type="InterPro" id="IPR008271">
    <property type="entry name" value="Ser/Thr_kinase_AS"/>
</dbReference>
<dbReference type="Gene3D" id="3.30.200.20">
    <property type="entry name" value="Phosphorylase Kinase, domain 1"/>
    <property type="match status" value="1"/>
</dbReference>
<feature type="region of interest" description="Disordered" evidence="7">
    <location>
        <begin position="479"/>
        <end position="498"/>
    </location>
</feature>
<keyword evidence="3 6" id="KW-0547">Nucleotide-binding</keyword>
<dbReference type="CDD" id="cd14083">
    <property type="entry name" value="STKc_CaMKI"/>
    <property type="match status" value="1"/>
</dbReference>
<evidence type="ECO:0000256" key="4">
    <source>
        <dbReference type="ARBA" id="ARBA00022777"/>
    </source>
</evidence>
<dbReference type="InterPro" id="IPR011009">
    <property type="entry name" value="Kinase-like_dom_sf"/>
</dbReference>
<dbReference type="FunFam" id="1.10.510.10:FF:000026">
    <property type="entry name" value="Calcium/calmodulin-dependent protein kinase type 1"/>
    <property type="match status" value="1"/>
</dbReference>
<feature type="compositionally biased region" description="Basic and acidic residues" evidence="7">
    <location>
        <begin position="510"/>
        <end position="520"/>
    </location>
</feature>
<dbReference type="PANTHER" id="PTHR24347">
    <property type="entry name" value="SERINE/THREONINE-PROTEIN KINASE"/>
    <property type="match status" value="1"/>
</dbReference>
<dbReference type="GO" id="GO:0005524">
    <property type="term" value="F:ATP binding"/>
    <property type="evidence" value="ECO:0007669"/>
    <property type="project" value="UniProtKB-UniRule"/>
</dbReference>
<dbReference type="PROSITE" id="PS50011">
    <property type="entry name" value="PROTEIN_KINASE_DOM"/>
    <property type="match status" value="1"/>
</dbReference>
<dbReference type="Pfam" id="PF15072">
    <property type="entry name" value="HROB"/>
    <property type="match status" value="1"/>
</dbReference>
<keyword evidence="4" id="KW-0418">Kinase</keyword>
<dbReference type="PROSITE" id="PS00108">
    <property type="entry name" value="PROTEIN_KINASE_ST"/>
    <property type="match status" value="1"/>
</dbReference>
<organism evidence="8 9">
    <name type="scientific">Lepeophtheirus salmonis</name>
    <name type="common">Salmon louse</name>
    <name type="synonym">Caligus salmonis</name>
    <dbReference type="NCBI Taxonomy" id="72036"/>
    <lineage>
        <taxon>Eukaryota</taxon>
        <taxon>Metazoa</taxon>
        <taxon>Ecdysozoa</taxon>
        <taxon>Arthropoda</taxon>
        <taxon>Crustacea</taxon>
        <taxon>Multicrustacea</taxon>
        <taxon>Hexanauplia</taxon>
        <taxon>Copepoda</taxon>
        <taxon>Siphonostomatoida</taxon>
        <taxon>Caligidae</taxon>
        <taxon>Lepeophtheirus</taxon>
    </lineage>
</organism>
<evidence type="ECO:0000256" key="2">
    <source>
        <dbReference type="ARBA" id="ARBA00022679"/>
    </source>
</evidence>
<evidence type="ECO:0000313" key="9">
    <source>
        <dbReference type="Proteomes" id="UP000675881"/>
    </source>
</evidence>
<proteinExistence type="predicted"/>
<dbReference type="Pfam" id="PF00069">
    <property type="entry name" value="Pkinase"/>
    <property type="match status" value="1"/>
</dbReference>
<feature type="compositionally biased region" description="Polar residues" evidence="7">
    <location>
        <begin position="750"/>
        <end position="766"/>
    </location>
</feature>
<keyword evidence="5 6" id="KW-0067">ATP-binding</keyword>
<sequence>MFKKRDRRCSAIQFMLYTDPNYETRLFPAHWPTVSKLGLRANNKVYLEVLKSVGDLLVQSSGPWKILDIEAGVGVGVQVQRYPGLDSQRAGAVHSKSSTKVGDPNNKKDAKVPTVEDKYIMKDVLGTGAFSQVRLAEQREEPSKLYAIKIIDKKALKGKEDSLENEIKVLRRLDHPNVVKLLEAYESKSSVYLVMELVTGGELFDRIVEKGSYTEKDAADLIKQVLSAVAYMHTEGVVHRDLKPENLLYHSTDEDSKIMISDFGLSKMEDSGIMATACGTPGYVAPEVLAQKPYGKSVDVWSIGVISYILLCGYPPFYDENDANLFAQILKGEFEFDSPYWDDISDEAKAFIRQLMCVDVDKRLSCSEALEHAWITGAKNDKDIHASVSEQLKKNFAKSRWRNGHDNHCYYIKYNSVSSTLFITPVLKIKQIRQMIFLIHHLQLQIRPRILLALQTTQKQAYNAIAVSRQMKKMVLNSGATTTDNKDNSPGPEKSAAEVNGLTINYSRLDLDDKRKEDKPQNLSRNIKGALRSCNNKGPESPGKSRKRKFPGPAGILLESSPSSKIRFENSSDEIKDDYETLKENNQGTTTENENSDDLCGDIWMKMLSDYDTSCDEIDSYSISKLKGQSLPGSTAPDPTCSLVDPSGSINGMIHRAVMEKYRVHLSIGSILVLRNVAVLMTLRNHYVNVTLNNLLSIYQSGASPRRIIVSTSHHPLSISQIIKESKLSSRIKDVNQPLSKKVVDNPFINPTSKIPSSHTSNTFQFKKSGASPSKFHAQSPPIDSSESDILLEGLDEDSLFGDF</sequence>
<dbReference type="FunFam" id="3.30.200.20:FF:000315">
    <property type="entry name" value="Calcium-dependent protein kinase 3"/>
    <property type="match status" value="1"/>
</dbReference>
<dbReference type="EMBL" id="HG994593">
    <property type="protein sequence ID" value="CAF2854096.1"/>
    <property type="molecule type" value="Genomic_DNA"/>
</dbReference>
<dbReference type="SUPFAM" id="SSF56112">
    <property type="entry name" value="Protein kinase-like (PK-like)"/>
    <property type="match status" value="1"/>
</dbReference>
<feature type="binding site" evidence="6">
    <location>
        <position position="149"/>
    </location>
    <ligand>
        <name>ATP</name>
        <dbReference type="ChEBI" id="CHEBI:30616"/>
    </ligand>
</feature>
<keyword evidence="2 8" id="KW-0808">Transferase</keyword>
<dbReference type="OrthoDB" id="40902at2759"/>
<dbReference type="GO" id="GO:0000725">
    <property type="term" value="P:recombinational repair"/>
    <property type="evidence" value="ECO:0007669"/>
    <property type="project" value="InterPro"/>
</dbReference>
<evidence type="ECO:0000313" key="8">
    <source>
        <dbReference type="EMBL" id="CAF2854096.1"/>
    </source>
</evidence>
<dbReference type="AlphaFoldDB" id="A0A7R8H420"/>
<evidence type="ECO:0000256" key="3">
    <source>
        <dbReference type="ARBA" id="ARBA00022741"/>
    </source>
</evidence>
<evidence type="ECO:0000256" key="1">
    <source>
        <dbReference type="ARBA" id="ARBA00022527"/>
    </source>
</evidence>
<dbReference type="EC" id="2.7.11.17" evidence="8"/>
<protein>
    <submittedName>
        <fullName evidence="8">CAMK1</fullName>
        <ecNumber evidence="8">2.7.11.17</ecNumber>
    </submittedName>
</protein>
<evidence type="ECO:0000256" key="7">
    <source>
        <dbReference type="SAM" id="MobiDB-lite"/>
    </source>
</evidence>
<keyword evidence="9" id="KW-1185">Reference proteome</keyword>
<dbReference type="InterPro" id="IPR017441">
    <property type="entry name" value="Protein_kinase_ATP_BS"/>
</dbReference>
<dbReference type="InterPro" id="IPR000719">
    <property type="entry name" value="Prot_kinase_dom"/>
</dbReference>
<dbReference type="SMART" id="SM00220">
    <property type="entry name" value="S_TKc"/>
    <property type="match status" value="1"/>
</dbReference>
<accession>A0A7R8H420</accession>
<dbReference type="Proteomes" id="UP000675881">
    <property type="component" value="Chromosome 14"/>
</dbReference>
<dbReference type="GO" id="GO:0004683">
    <property type="term" value="F:calcium/calmodulin-dependent protein kinase activity"/>
    <property type="evidence" value="ECO:0007669"/>
    <property type="project" value="UniProtKB-EC"/>
</dbReference>
<keyword evidence="1" id="KW-0723">Serine/threonine-protein kinase</keyword>
<reference evidence="8" key="1">
    <citation type="submission" date="2021-02" db="EMBL/GenBank/DDBJ databases">
        <authorList>
            <person name="Bekaert M."/>
        </authorList>
    </citation>
    <scope>NUCLEOTIDE SEQUENCE</scope>
    <source>
        <strain evidence="8">IoA-00</strain>
    </source>
</reference>
<dbReference type="Gene3D" id="1.10.510.10">
    <property type="entry name" value="Transferase(Phosphotransferase) domain 1"/>
    <property type="match status" value="1"/>
</dbReference>
<dbReference type="InterPro" id="IPR058570">
    <property type="entry name" value="HROB_OB"/>
</dbReference>
<name>A0A7R8H420_LEPSM</name>
<feature type="region of interest" description="Disordered" evidence="7">
    <location>
        <begin position="510"/>
        <end position="575"/>
    </location>
</feature>
<gene>
    <name evidence="8" type="ORF">LSAA_5407</name>
</gene>